<keyword evidence="5" id="KW-0479">Metal-binding</keyword>
<comment type="similarity">
    <text evidence="3">Belongs to the WhiB family.</text>
</comment>
<dbReference type="Pfam" id="PF02467">
    <property type="entry name" value="Whib"/>
    <property type="match status" value="1"/>
</dbReference>
<dbReference type="Proteomes" id="UP000006247">
    <property type="component" value="Unassembled WGS sequence"/>
</dbReference>
<comment type="subcellular location">
    <subcellularLocation>
        <location evidence="2">Cytoplasm</location>
    </subcellularLocation>
</comment>
<evidence type="ECO:0000256" key="10">
    <source>
        <dbReference type="ARBA" id="ARBA00023157"/>
    </source>
</evidence>
<evidence type="ECO:0000256" key="1">
    <source>
        <dbReference type="ARBA" id="ARBA00001966"/>
    </source>
</evidence>
<comment type="cofactor">
    <cofactor evidence="1">
        <name>[4Fe-4S] cluster</name>
        <dbReference type="ChEBI" id="CHEBI:49883"/>
    </cofactor>
</comment>
<keyword evidence="8" id="KW-0805">Transcription regulation</keyword>
<reference evidence="13 14" key="1">
    <citation type="submission" date="2009-01" db="EMBL/GenBank/DDBJ databases">
        <authorList>
            <person name="Fulton L."/>
            <person name="Clifton S."/>
            <person name="Chinwalla A.T."/>
            <person name="Mitreva M."/>
            <person name="Sodergren E."/>
            <person name="Weinstock G."/>
            <person name="Clifton S."/>
            <person name="Dooling D.J."/>
            <person name="Fulton B."/>
            <person name="Minx P."/>
            <person name="Pepin K.H."/>
            <person name="Johnson M."/>
            <person name="Bhonagiri V."/>
            <person name="Nash W.E."/>
            <person name="Mardis E.R."/>
            <person name="Wilson R.K."/>
        </authorList>
    </citation>
    <scope>NUCLEOTIDE SEQUENCE [LARGE SCALE GENOMIC DNA]</scope>
    <source>
        <strain evidence="13 14">ATCC 33806</strain>
    </source>
</reference>
<accession>C0E175</accession>
<keyword evidence="7" id="KW-0411">Iron-sulfur</keyword>
<dbReference type="PROSITE" id="PS51674">
    <property type="entry name" value="4FE4S_WBL"/>
    <property type="match status" value="1"/>
</dbReference>
<organism evidence="13 14">
    <name type="scientific">Corynebacterium matruchotii ATCC 33806</name>
    <dbReference type="NCBI Taxonomy" id="566549"/>
    <lineage>
        <taxon>Bacteria</taxon>
        <taxon>Bacillati</taxon>
        <taxon>Actinomycetota</taxon>
        <taxon>Actinomycetes</taxon>
        <taxon>Mycobacteriales</taxon>
        <taxon>Corynebacteriaceae</taxon>
        <taxon>Corynebacterium</taxon>
    </lineage>
</organism>
<keyword evidence="11" id="KW-0804">Transcription</keyword>
<evidence type="ECO:0000256" key="7">
    <source>
        <dbReference type="ARBA" id="ARBA00023014"/>
    </source>
</evidence>
<evidence type="ECO:0000256" key="11">
    <source>
        <dbReference type="ARBA" id="ARBA00023163"/>
    </source>
</evidence>
<dbReference type="GO" id="GO:0003677">
    <property type="term" value="F:DNA binding"/>
    <property type="evidence" value="ECO:0007669"/>
    <property type="project" value="UniProtKB-KW"/>
</dbReference>
<dbReference type="GO" id="GO:0005737">
    <property type="term" value="C:cytoplasm"/>
    <property type="evidence" value="ECO:0007669"/>
    <property type="project" value="UniProtKB-SubCell"/>
</dbReference>
<evidence type="ECO:0000256" key="5">
    <source>
        <dbReference type="ARBA" id="ARBA00022723"/>
    </source>
</evidence>
<sequence length="148" mass="16033">MNRVCDLAPTRAISLVPGWTVLPSLPSFQGAPCSGNMLLPATTWDLHIPGESFSERHRRQAEAAAVCATCPLKRDCLAVACQEAAPSGVWGGYLFNPKNGSARKIPLTPPGNTTVCCRHTSNHLHESLPVAQRSFTSHRQPQENFITC</sequence>
<name>C0E175_9CORY</name>
<evidence type="ECO:0000313" key="13">
    <source>
        <dbReference type="EMBL" id="EEG27700.1"/>
    </source>
</evidence>
<keyword evidence="10" id="KW-1015">Disulfide bond</keyword>
<proteinExistence type="inferred from homology"/>
<dbReference type="PANTHER" id="PTHR38839:SF2">
    <property type="entry name" value="TRANSCRIPTIONAL REGULATOR WHIB7-RELATED"/>
    <property type="match status" value="1"/>
</dbReference>
<dbReference type="EMBL" id="ACEB01000007">
    <property type="protein sequence ID" value="EEG27700.1"/>
    <property type="molecule type" value="Genomic_DNA"/>
</dbReference>
<protein>
    <submittedName>
        <fullName evidence="13">Transcription factor WhiB</fullName>
    </submittedName>
</protein>
<dbReference type="GO" id="GO:0045892">
    <property type="term" value="P:negative regulation of DNA-templated transcription"/>
    <property type="evidence" value="ECO:0007669"/>
    <property type="project" value="TreeGrafter"/>
</dbReference>
<dbReference type="GO" id="GO:0046872">
    <property type="term" value="F:metal ion binding"/>
    <property type="evidence" value="ECO:0007669"/>
    <property type="project" value="UniProtKB-KW"/>
</dbReference>
<evidence type="ECO:0000256" key="6">
    <source>
        <dbReference type="ARBA" id="ARBA00023004"/>
    </source>
</evidence>
<evidence type="ECO:0000256" key="2">
    <source>
        <dbReference type="ARBA" id="ARBA00004496"/>
    </source>
</evidence>
<evidence type="ECO:0000256" key="8">
    <source>
        <dbReference type="ARBA" id="ARBA00023015"/>
    </source>
</evidence>
<dbReference type="HOGENOM" id="CLU_1755774_0_0_11"/>
<keyword evidence="4" id="KW-0004">4Fe-4S</keyword>
<keyword evidence="9" id="KW-0238">DNA-binding</keyword>
<evidence type="ECO:0000259" key="12">
    <source>
        <dbReference type="PROSITE" id="PS51674"/>
    </source>
</evidence>
<keyword evidence="6" id="KW-0408">Iron</keyword>
<feature type="domain" description="4Fe-4S Wbl-type" evidence="12">
    <location>
        <begin position="32"/>
        <end position="100"/>
    </location>
</feature>
<dbReference type="InterPro" id="IPR034768">
    <property type="entry name" value="4FE4S_WBL"/>
</dbReference>
<evidence type="ECO:0000256" key="4">
    <source>
        <dbReference type="ARBA" id="ARBA00022485"/>
    </source>
</evidence>
<evidence type="ECO:0000256" key="3">
    <source>
        <dbReference type="ARBA" id="ARBA00006597"/>
    </source>
</evidence>
<gene>
    <name evidence="13" type="ORF">CORMATOL_00725</name>
</gene>
<evidence type="ECO:0000256" key="9">
    <source>
        <dbReference type="ARBA" id="ARBA00023125"/>
    </source>
</evidence>
<dbReference type="GO" id="GO:0047134">
    <property type="term" value="F:protein-disulfide reductase [NAD(P)H] activity"/>
    <property type="evidence" value="ECO:0007669"/>
    <property type="project" value="TreeGrafter"/>
</dbReference>
<dbReference type="GO" id="GO:0051539">
    <property type="term" value="F:4 iron, 4 sulfur cluster binding"/>
    <property type="evidence" value="ECO:0007669"/>
    <property type="project" value="UniProtKB-KW"/>
</dbReference>
<comment type="caution">
    <text evidence="13">The sequence shown here is derived from an EMBL/GenBank/DDBJ whole genome shotgun (WGS) entry which is preliminary data.</text>
</comment>
<dbReference type="AlphaFoldDB" id="C0E175"/>
<dbReference type="PANTHER" id="PTHR38839">
    <property type="entry name" value="TRANSCRIPTIONAL REGULATOR WHID-RELATED"/>
    <property type="match status" value="1"/>
</dbReference>
<dbReference type="InterPro" id="IPR003482">
    <property type="entry name" value="Whib"/>
</dbReference>
<evidence type="ECO:0000313" key="14">
    <source>
        <dbReference type="Proteomes" id="UP000006247"/>
    </source>
</evidence>
<dbReference type="GO" id="GO:0045454">
    <property type="term" value="P:cell redox homeostasis"/>
    <property type="evidence" value="ECO:0007669"/>
    <property type="project" value="TreeGrafter"/>
</dbReference>